<feature type="compositionally biased region" description="Polar residues" evidence="1">
    <location>
        <begin position="161"/>
        <end position="172"/>
    </location>
</feature>
<evidence type="ECO:0000256" key="1">
    <source>
        <dbReference type="SAM" id="MobiDB-lite"/>
    </source>
</evidence>
<evidence type="ECO:0000313" key="3">
    <source>
        <dbReference type="Proteomes" id="UP001501576"/>
    </source>
</evidence>
<name>A0ABN1EW45_9ACTN</name>
<dbReference type="RefSeq" id="WP_346161791.1">
    <property type="nucleotide sequence ID" value="NZ_BAAABZ010000099.1"/>
</dbReference>
<evidence type="ECO:0000313" key="2">
    <source>
        <dbReference type="EMBL" id="GAA0575142.1"/>
    </source>
</evidence>
<organism evidence="2 3">
    <name type="scientific">Streptomyces mordarskii</name>
    <dbReference type="NCBI Taxonomy" id="1226758"/>
    <lineage>
        <taxon>Bacteria</taxon>
        <taxon>Bacillati</taxon>
        <taxon>Actinomycetota</taxon>
        <taxon>Actinomycetes</taxon>
        <taxon>Kitasatosporales</taxon>
        <taxon>Streptomycetaceae</taxon>
        <taxon>Streptomyces</taxon>
    </lineage>
</organism>
<gene>
    <name evidence="2" type="ORF">GCM10010390_92710</name>
</gene>
<protein>
    <submittedName>
        <fullName evidence="2">Uncharacterized protein</fullName>
    </submittedName>
</protein>
<comment type="caution">
    <text evidence="2">The sequence shown here is derived from an EMBL/GenBank/DDBJ whole genome shotgun (WGS) entry which is preliminary data.</text>
</comment>
<proteinExistence type="predicted"/>
<accession>A0ABN1EW45</accession>
<feature type="region of interest" description="Disordered" evidence="1">
    <location>
        <begin position="161"/>
        <end position="185"/>
    </location>
</feature>
<reference evidence="2 3" key="1">
    <citation type="journal article" date="2019" name="Int. J. Syst. Evol. Microbiol.">
        <title>The Global Catalogue of Microorganisms (GCM) 10K type strain sequencing project: providing services to taxonomists for standard genome sequencing and annotation.</title>
        <authorList>
            <consortium name="The Broad Institute Genomics Platform"/>
            <consortium name="The Broad Institute Genome Sequencing Center for Infectious Disease"/>
            <person name="Wu L."/>
            <person name="Ma J."/>
        </authorList>
    </citation>
    <scope>NUCLEOTIDE SEQUENCE [LARGE SCALE GENOMIC DNA]</scope>
    <source>
        <strain evidence="2 3">JCM 5052</strain>
    </source>
</reference>
<keyword evidence="3" id="KW-1185">Reference proteome</keyword>
<dbReference type="EMBL" id="BAAABZ010000099">
    <property type="protein sequence ID" value="GAA0575142.1"/>
    <property type="molecule type" value="Genomic_DNA"/>
</dbReference>
<dbReference type="Proteomes" id="UP001501576">
    <property type="component" value="Unassembled WGS sequence"/>
</dbReference>
<sequence length="185" mass="20379">MALSLFTRRPAVQDPTTWTPPGTIVVQRYRNIVGPAEGAIVLVYTADSDRRSGYFATACLGCTYRAASSDRLSRLTEKAAAHLANAHAASCRAMNCGVPAAPDDTEAAQMVRSRLWGLRPDCTTSLHYVHLTDFRADRVDLQRDDDFIKHAMVQLTQSEPHFLTSQPNSSGTGIRFLVQPHPPRN</sequence>